<organism evidence="2 3">
    <name type="scientific">Paracoccus onchidii</name>
    <dbReference type="NCBI Taxonomy" id="3017813"/>
    <lineage>
        <taxon>Bacteria</taxon>
        <taxon>Pseudomonadati</taxon>
        <taxon>Pseudomonadota</taxon>
        <taxon>Alphaproteobacteria</taxon>
        <taxon>Rhodobacterales</taxon>
        <taxon>Paracoccaceae</taxon>
        <taxon>Paracoccus</taxon>
    </lineage>
</organism>
<proteinExistence type="predicted"/>
<protein>
    <recommendedName>
        <fullName evidence="1">4'-phosphopantetheinyl transferase N-terminal domain-containing protein</fullName>
    </recommendedName>
</protein>
<dbReference type="Proteomes" id="UP001165641">
    <property type="component" value="Unassembled WGS sequence"/>
</dbReference>
<dbReference type="PRINTS" id="PR01399">
    <property type="entry name" value="ENTSNTHTASED"/>
</dbReference>
<feature type="domain" description="4'-phosphopantetheinyl transferase N-terminal" evidence="1">
    <location>
        <begin position="52"/>
        <end position="113"/>
    </location>
</feature>
<dbReference type="SUPFAM" id="SSF56214">
    <property type="entry name" value="4'-phosphopantetheinyl transferase"/>
    <property type="match status" value="1"/>
</dbReference>
<dbReference type="RefSeq" id="WP_271887513.1">
    <property type="nucleotide sequence ID" value="NZ_JAQBIE010000002.1"/>
</dbReference>
<evidence type="ECO:0000313" key="3">
    <source>
        <dbReference type="Proteomes" id="UP001165641"/>
    </source>
</evidence>
<dbReference type="EMBL" id="JAQBIE010000002">
    <property type="protein sequence ID" value="MDB6176379.1"/>
    <property type="molecule type" value="Genomic_DNA"/>
</dbReference>
<dbReference type="InterPro" id="IPR037143">
    <property type="entry name" value="4-PPantetheinyl_Trfase_dom_sf"/>
</dbReference>
<evidence type="ECO:0000259" key="1">
    <source>
        <dbReference type="Pfam" id="PF17837"/>
    </source>
</evidence>
<gene>
    <name evidence="2" type="ORF">PAF17_02545</name>
</gene>
<reference evidence="2" key="1">
    <citation type="submission" date="2022-12" db="EMBL/GenBank/DDBJ databases">
        <title>Paracoccus onchidii sp. nov., isolated from a marine invertebrate from the South China Sea.</title>
        <authorList>
            <person name="Xu S."/>
            <person name="Liu Z."/>
            <person name="Xu Y."/>
        </authorList>
    </citation>
    <scope>NUCLEOTIDE SEQUENCE</scope>
    <source>
        <strain evidence="2">Z330</strain>
    </source>
</reference>
<dbReference type="PANTHER" id="PTHR38096">
    <property type="entry name" value="ENTEROBACTIN SYNTHASE COMPONENT D"/>
    <property type="match status" value="1"/>
</dbReference>
<sequence length="222" mass="24931">MRAVKINTRIPFAIAGIVWAELDYAQLRDVAQDSFLVSETIQPVRRICVPSQLSRAGFRRRRDWMSGRLCAMRALEQIGRSADTNATKLPIHWPAGVAGSISHDRLGAVAAVSTRFRRIGVDRQCVFDNDEATLLAPIIQAPGDDGFRPDCISREKFLTILFCAKEAAYKAMPMNMQHGQTMDRYSLRAFTPDYLQLLGPRGSFFLWWHINETGATSLAIET</sequence>
<name>A0ABT4ZAJ7_9RHOB</name>
<dbReference type="PANTHER" id="PTHR38096:SF1">
    <property type="entry name" value="ENTEROBACTIN SYNTHASE COMPONENT D"/>
    <property type="match status" value="1"/>
</dbReference>
<dbReference type="InterPro" id="IPR003542">
    <property type="entry name" value="Enbac_synth_compD-like"/>
</dbReference>
<dbReference type="InterPro" id="IPR041354">
    <property type="entry name" value="4PPT_N"/>
</dbReference>
<evidence type="ECO:0000313" key="2">
    <source>
        <dbReference type="EMBL" id="MDB6176379.1"/>
    </source>
</evidence>
<keyword evidence="3" id="KW-1185">Reference proteome</keyword>
<comment type="caution">
    <text evidence="2">The sequence shown here is derived from an EMBL/GenBank/DDBJ whole genome shotgun (WGS) entry which is preliminary data.</text>
</comment>
<dbReference type="Pfam" id="PF17837">
    <property type="entry name" value="4PPT_N"/>
    <property type="match status" value="1"/>
</dbReference>
<accession>A0ABT4ZAJ7</accession>